<dbReference type="OrthoDB" id="6240327at2759"/>
<organism evidence="2 3">
    <name type="scientific">Dibothriocephalus latus</name>
    <name type="common">Fish tapeworm</name>
    <name type="synonym">Diphyllobothrium latum</name>
    <dbReference type="NCBI Taxonomy" id="60516"/>
    <lineage>
        <taxon>Eukaryota</taxon>
        <taxon>Metazoa</taxon>
        <taxon>Spiralia</taxon>
        <taxon>Lophotrochozoa</taxon>
        <taxon>Platyhelminthes</taxon>
        <taxon>Cestoda</taxon>
        <taxon>Eucestoda</taxon>
        <taxon>Diphyllobothriidea</taxon>
        <taxon>Diphyllobothriidae</taxon>
        <taxon>Dibothriocephalus</taxon>
    </lineage>
</organism>
<keyword evidence="3" id="KW-1185">Reference proteome</keyword>
<dbReference type="AlphaFoldDB" id="A0A3P7LHY1"/>
<proteinExistence type="predicted"/>
<evidence type="ECO:0000313" key="3">
    <source>
        <dbReference type="Proteomes" id="UP000281553"/>
    </source>
</evidence>
<dbReference type="EMBL" id="UYRU01048841">
    <property type="protein sequence ID" value="VDN10293.1"/>
    <property type="molecule type" value="Genomic_DNA"/>
</dbReference>
<protein>
    <submittedName>
        <fullName evidence="2">Uncharacterized protein</fullName>
    </submittedName>
</protein>
<feature type="region of interest" description="Disordered" evidence="1">
    <location>
        <begin position="1"/>
        <end position="28"/>
    </location>
</feature>
<dbReference type="Proteomes" id="UP000281553">
    <property type="component" value="Unassembled WGS sequence"/>
</dbReference>
<name>A0A3P7LHY1_DIBLA</name>
<evidence type="ECO:0000256" key="1">
    <source>
        <dbReference type="SAM" id="MobiDB-lite"/>
    </source>
</evidence>
<gene>
    <name evidence="2" type="ORF">DILT_LOCUS6124</name>
</gene>
<reference evidence="2 3" key="1">
    <citation type="submission" date="2018-11" db="EMBL/GenBank/DDBJ databases">
        <authorList>
            <consortium name="Pathogen Informatics"/>
        </authorList>
    </citation>
    <scope>NUCLEOTIDE SEQUENCE [LARGE SCALE GENOMIC DNA]</scope>
</reference>
<evidence type="ECO:0000313" key="2">
    <source>
        <dbReference type="EMBL" id="VDN10293.1"/>
    </source>
</evidence>
<sequence>MLPLKENRLPQSTNKADNAEKIPKRRRKPAFEGRIETAVFEATDDGVVDIKTSVEQLQPDAEEVAGEKRSHWDDLLSHTISVDGERIPGKLLHQCSIEVSRRLKFS</sequence>
<accession>A0A3P7LHY1</accession>